<sequence>MKIYRFISALQTKNYINRTLHKWFYNNGQRQFPPMRLFRFLWSFYPWPVNNRPHFYKIIKEVGDVSEKTTVPKFYKFLTSQINFLVPYSVLGGNNELFGPRINGGIATAGGGGPVFTENDDENFTLRNTAMEGHIFEGGEVSSRVYKENNKVYLEVIGSGENNFAWVNEVVGKQLFIGLADLAVNTFNKE</sequence>
<evidence type="ECO:0000313" key="2">
    <source>
        <dbReference type="Proteomes" id="UP000007509"/>
    </source>
</evidence>
<dbReference type="Proteomes" id="UP000007509">
    <property type="component" value="Unassembled WGS sequence"/>
</dbReference>
<protein>
    <submittedName>
        <fullName evidence="1">Uncharacterized protein</fullName>
    </submittedName>
</protein>
<organism evidence="1 2">
    <name type="scientific">Chryseobacterium populi</name>
    <dbReference type="NCBI Taxonomy" id="1144316"/>
    <lineage>
        <taxon>Bacteria</taxon>
        <taxon>Pseudomonadati</taxon>
        <taxon>Bacteroidota</taxon>
        <taxon>Flavobacteriia</taxon>
        <taxon>Flavobacteriales</taxon>
        <taxon>Weeksellaceae</taxon>
        <taxon>Chryseobacterium group</taxon>
        <taxon>Chryseobacterium</taxon>
    </lineage>
</organism>
<dbReference type="AlphaFoldDB" id="J2JLD9"/>
<reference evidence="1 2" key="1">
    <citation type="journal article" date="2012" name="J. Bacteriol.">
        <title>Twenty-one genome sequences from Pseudomonas species and 19 genome sequences from diverse bacteria isolated from the rhizosphere and endosphere of Populus deltoides.</title>
        <authorList>
            <person name="Brown S.D."/>
            <person name="Utturkar S.M."/>
            <person name="Klingeman D.M."/>
            <person name="Johnson C.M."/>
            <person name="Martin S.L."/>
            <person name="Land M.L."/>
            <person name="Lu T.Y."/>
            <person name="Schadt C.W."/>
            <person name="Doktycz M.J."/>
            <person name="Pelletier D.A."/>
        </authorList>
    </citation>
    <scope>NUCLEOTIDE SEQUENCE [LARGE SCALE GENOMIC DNA]</scope>
    <source>
        <strain evidence="1 2">CF314</strain>
    </source>
</reference>
<name>J2JLD9_9FLAO</name>
<gene>
    <name evidence="1" type="ORF">PMI13_03526</name>
</gene>
<dbReference type="EMBL" id="AKJY01000088">
    <property type="protein sequence ID" value="EJL68700.1"/>
    <property type="molecule type" value="Genomic_DNA"/>
</dbReference>
<accession>J2JLD9</accession>
<dbReference type="OrthoDB" id="1247577at2"/>
<dbReference type="RefSeq" id="WP_007846083.1">
    <property type="nucleotide sequence ID" value="NZ_AKJY01000088.1"/>
</dbReference>
<keyword evidence="2" id="KW-1185">Reference proteome</keyword>
<comment type="caution">
    <text evidence="1">The sequence shown here is derived from an EMBL/GenBank/DDBJ whole genome shotgun (WGS) entry which is preliminary data.</text>
</comment>
<evidence type="ECO:0000313" key="1">
    <source>
        <dbReference type="EMBL" id="EJL68700.1"/>
    </source>
</evidence>
<dbReference type="PATRIC" id="fig|1144316.3.peg.3544"/>
<proteinExistence type="predicted"/>